<reference evidence="3" key="1">
    <citation type="journal article" date="2024" name="Int. J. Syst. Evol. Microbiol.">
        <title>Turicibacter faecis sp. nov., isolated from faeces of heart failure mouse model.</title>
        <authorList>
            <person name="Imamura Y."/>
            <person name="Motooka D."/>
            <person name="Nakajima Y."/>
            <person name="Ito S."/>
            <person name="Kitakaze M."/>
            <person name="Iida T."/>
            <person name="Nakamura S."/>
        </authorList>
    </citation>
    <scope>NUCLEOTIDE SEQUENCE</scope>
    <source>
        <strain evidence="3">TC023</strain>
    </source>
</reference>
<feature type="domain" description="Deoxynucleoside kinase" evidence="2">
    <location>
        <begin position="3"/>
        <end position="209"/>
    </location>
</feature>
<dbReference type="InterPro" id="IPR002624">
    <property type="entry name" value="DCK/DGK"/>
</dbReference>
<keyword evidence="4" id="KW-1185">Reference proteome</keyword>
<dbReference type="PANTHER" id="PTHR10513">
    <property type="entry name" value="DEOXYNUCLEOSIDE KINASE"/>
    <property type="match status" value="1"/>
</dbReference>
<organism evidence="3 4">
    <name type="scientific">Turicibacter faecis</name>
    <dbReference type="NCBI Taxonomy" id="2963365"/>
    <lineage>
        <taxon>Bacteria</taxon>
        <taxon>Bacillati</taxon>
        <taxon>Bacillota</taxon>
        <taxon>Erysipelotrichia</taxon>
        <taxon>Erysipelotrichales</taxon>
        <taxon>Turicibacteraceae</taxon>
        <taxon>Turicibacter</taxon>
    </lineage>
</organism>
<accession>A0ABM8IKB9</accession>
<evidence type="ECO:0000313" key="3">
    <source>
        <dbReference type="EMBL" id="BEH90070.1"/>
    </source>
</evidence>
<dbReference type="Gene3D" id="3.40.50.300">
    <property type="entry name" value="P-loop containing nucleotide triphosphate hydrolases"/>
    <property type="match status" value="1"/>
</dbReference>
<dbReference type="Proteomes" id="UP001432099">
    <property type="component" value="Chromosome"/>
</dbReference>
<keyword evidence="3" id="KW-0808">Transferase</keyword>
<dbReference type="PANTHER" id="PTHR10513:SF35">
    <property type="entry name" value="DEOXYADENOSINE KINASE"/>
    <property type="match status" value="1"/>
</dbReference>
<dbReference type="SUPFAM" id="SSF52540">
    <property type="entry name" value="P-loop containing nucleoside triphosphate hydrolases"/>
    <property type="match status" value="1"/>
</dbReference>
<protein>
    <submittedName>
        <fullName evidence="3">Deoxyadenosine kinase</fullName>
    </submittedName>
</protein>
<dbReference type="Pfam" id="PF01712">
    <property type="entry name" value="dNK"/>
    <property type="match status" value="1"/>
</dbReference>
<keyword evidence="3" id="KW-0418">Kinase</keyword>
<dbReference type="PIRSF" id="PIRSF000705">
    <property type="entry name" value="DNK"/>
    <property type="match status" value="1"/>
</dbReference>
<dbReference type="InterPro" id="IPR031314">
    <property type="entry name" value="DNK_dom"/>
</dbReference>
<dbReference type="InterPro" id="IPR027417">
    <property type="entry name" value="P-loop_NTPase"/>
</dbReference>
<evidence type="ECO:0000313" key="4">
    <source>
        <dbReference type="Proteomes" id="UP001432099"/>
    </source>
</evidence>
<dbReference type="GO" id="GO:0016301">
    <property type="term" value="F:kinase activity"/>
    <property type="evidence" value="ECO:0007669"/>
    <property type="project" value="UniProtKB-KW"/>
</dbReference>
<gene>
    <name evidence="3" type="ORF">T23_01720</name>
</gene>
<comment type="similarity">
    <text evidence="1">Belongs to the DCK/DGK family.</text>
</comment>
<dbReference type="InterPro" id="IPR050566">
    <property type="entry name" value="Deoxyribonucleoside_kinase"/>
</dbReference>
<sequence length="221" mass="25950">MLITIGAMIGAGKTSLAELVAKHFNSEVFYESVDDNPILPLFYTASDEEIQTKRYPFLLQLWFLNTRFKSIKQALVEDNNVLDRSIYEDWYFAKVNKDLGRISDLEFSLYESLLNNMMEELEGMPKKAPDLMIYLSGSFETIIDRIKKRGREYELDEGLVSYYYELWKGYDQWIEQHYQASEVLVINIDEVDYVNNENDKKKVLKMIEDKLNEIRQSSSNA</sequence>
<dbReference type="EMBL" id="AP028127">
    <property type="protein sequence ID" value="BEH90070.1"/>
    <property type="molecule type" value="Genomic_DNA"/>
</dbReference>
<proteinExistence type="inferred from homology"/>
<name>A0ABM8IKB9_9FIRM</name>
<dbReference type="CDD" id="cd01673">
    <property type="entry name" value="dNK"/>
    <property type="match status" value="1"/>
</dbReference>
<evidence type="ECO:0000256" key="1">
    <source>
        <dbReference type="ARBA" id="ARBA00007420"/>
    </source>
</evidence>
<evidence type="ECO:0000259" key="2">
    <source>
        <dbReference type="Pfam" id="PF01712"/>
    </source>
</evidence>